<accession>A0A6N3FXA0</accession>
<dbReference type="EMBL" id="CACRTO010000042">
    <property type="protein sequence ID" value="VYU56988.1"/>
    <property type="molecule type" value="Genomic_DNA"/>
</dbReference>
<keyword evidence="1" id="KW-0812">Transmembrane</keyword>
<name>A0A6N3FXA0_9CLOT</name>
<gene>
    <name evidence="2" type="ORF">CTLFYP3_02905</name>
</gene>
<reference evidence="2" key="1">
    <citation type="submission" date="2019-11" db="EMBL/GenBank/DDBJ databases">
        <authorList>
            <person name="Feng L."/>
        </authorList>
    </citation>
    <scope>NUCLEOTIDE SEQUENCE</scope>
    <source>
        <strain evidence="2">CTertiumLFYP3</strain>
    </source>
</reference>
<evidence type="ECO:0000313" key="2">
    <source>
        <dbReference type="EMBL" id="VYU56988.1"/>
    </source>
</evidence>
<evidence type="ECO:0000256" key="1">
    <source>
        <dbReference type="SAM" id="Phobius"/>
    </source>
</evidence>
<feature type="transmembrane region" description="Helical" evidence="1">
    <location>
        <begin position="12"/>
        <end position="33"/>
    </location>
</feature>
<keyword evidence="1" id="KW-1133">Transmembrane helix</keyword>
<dbReference type="AlphaFoldDB" id="A0A6N3FXA0"/>
<protein>
    <submittedName>
        <fullName evidence="2">Uncharacterized protein</fullName>
    </submittedName>
</protein>
<keyword evidence="1" id="KW-0472">Membrane</keyword>
<organism evidence="2">
    <name type="scientific">Clostridium tertium</name>
    <dbReference type="NCBI Taxonomy" id="1559"/>
    <lineage>
        <taxon>Bacteria</taxon>
        <taxon>Bacillati</taxon>
        <taxon>Bacillota</taxon>
        <taxon>Clostridia</taxon>
        <taxon>Eubacteriales</taxon>
        <taxon>Clostridiaceae</taxon>
        <taxon>Clostridium</taxon>
    </lineage>
</organism>
<sequence>MKISIGTGVLSIVLMVIFSIGFIIPTIVAFIFYKKYERESNFLSSTGKESSNINNYYKKNRAYETYRGDNYSGEFSKSGNEELFNEFMNQQEEMNGQLNYQQEQFDREFMEFSQKSVTSFDEGGFIQGPGFNLSDTMMSNMNGGF</sequence>
<dbReference type="RefSeq" id="WP_156627344.1">
    <property type="nucleotide sequence ID" value="NZ_CACRTO010000042.1"/>
</dbReference>
<proteinExistence type="predicted"/>